<reference evidence="5" key="1">
    <citation type="submission" date="2018-06" db="EMBL/GenBank/DDBJ databases">
        <authorList>
            <person name="Zhirakovskaya E."/>
        </authorList>
    </citation>
    <scope>NUCLEOTIDE SEQUENCE</scope>
</reference>
<dbReference type="PROSITE" id="PS00211">
    <property type="entry name" value="ABC_TRANSPORTER_1"/>
    <property type="match status" value="1"/>
</dbReference>
<dbReference type="InterPro" id="IPR050093">
    <property type="entry name" value="ABC_SmlMolc_Importer"/>
</dbReference>
<dbReference type="Pfam" id="PF08402">
    <property type="entry name" value="TOBE_2"/>
    <property type="match status" value="1"/>
</dbReference>
<dbReference type="EMBL" id="UOEQ01000460">
    <property type="protein sequence ID" value="VAW23326.1"/>
    <property type="molecule type" value="Genomic_DNA"/>
</dbReference>
<dbReference type="InterPro" id="IPR017871">
    <property type="entry name" value="ABC_transporter-like_CS"/>
</dbReference>
<feature type="domain" description="ABC transporter" evidence="4">
    <location>
        <begin position="1"/>
        <end position="226"/>
    </location>
</feature>
<dbReference type="InterPro" id="IPR013611">
    <property type="entry name" value="Transp-assoc_OB_typ2"/>
</dbReference>
<keyword evidence="3 5" id="KW-0067">ATP-binding</keyword>
<dbReference type="PANTHER" id="PTHR42781:SF4">
    <property type="entry name" value="SPERMIDINE_PUTRESCINE IMPORT ATP-BINDING PROTEIN POTA"/>
    <property type="match status" value="1"/>
</dbReference>
<dbReference type="SUPFAM" id="SSF50331">
    <property type="entry name" value="MOP-like"/>
    <property type="match status" value="1"/>
</dbReference>
<dbReference type="SUPFAM" id="SSF52540">
    <property type="entry name" value="P-loop containing nucleoside triphosphate hydrolases"/>
    <property type="match status" value="1"/>
</dbReference>
<evidence type="ECO:0000256" key="2">
    <source>
        <dbReference type="ARBA" id="ARBA00022741"/>
    </source>
</evidence>
<dbReference type="Pfam" id="PF00005">
    <property type="entry name" value="ABC_tran"/>
    <property type="match status" value="1"/>
</dbReference>
<dbReference type="InterPro" id="IPR003593">
    <property type="entry name" value="AAA+_ATPase"/>
</dbReference>
<sequence>MFLSFGPTEVLTGVNLTIEPGEFFAFLGPSGSGKSTLLRAIAGFGPRPSGSIRIDGKDIVDLPPWKRAVGMVFQSYALWPHMSVRENVSFGLIEKKMPKSEIRPRVDAALDLVGLRDLADRMPNQLSGGQQQRIALARTVVTEPQVLLLDEPLSNLDASLRVQMRRELLALQRKLGLTTIFVTHDQEEANTTSDRMAVLDGGVIQQIGTPQVLYDTPSNHFVANFLGTANILNGEIKKSGTDLFFATSAGDAFSLQEGNLGKGSIVLRPQNISIVKKPGPDTIKGTIRHREFLGSQIRYIIDAAGTEIVVDQSHSAGIDWVETGTSVLLKVNTKSAIVIKN</sequence>
<dbReference type="InterPro" id="IPR003439">
    <property type="entry name" value="ABC_transporter-like_ATP-bd"/>
</dbReference>
<dbReference type="Gene3D" id="2.40.50.100">
    <property type="match status" value="1"/>
</dbReference>
<dbReference type="PANTHER" id="PTHR42781">
    <property type="entry name" value="SPERMIDINE/PUTRESCINE IMPORT ATP-BINDING PROTEIN POTA"/>
    <property type="match status" value="1"/>
</dbReference>
<dbReference type="GO" id="GO:0016887">
    <property type="term" value="F:ATP hydrolysis activity"/>
    <property type="evidence" value="ECO:0007669"/>
    <property type="project" value="InterPro"/>
</dbReference>
<dbReference type="SMART" id="SM00382">
    <property type="entry name" value="AAA"/>
    <property type="match status" value="1"/>
</dbReference>
<dbReference type="Gene3D" id="3.40.50.300">
    <property type="entry name" value="P-loop containing nucleotide triphosphate hydrolases"/>
    <property type="match status" value="1"/>
</dbReference>
<dbReference type="InterPro" id="IPR027417">
    <property type="entry name" value="P-loop_NTPase"/>
</dbReference>
<proteinExistence type="predicted"/>
<dbReference type="PROSITE" id="PS50893">
    <property type="entry name" value="ABC_TRANSPORTER_2"/>
    <property type="match status" value="1"/>
</dbReference>
<evidence type="ECO:0000256" key="3">
    <source>
        <dbReference type="ARBA" id="ARBA00022840"/>
    </source>
</evidence>
<dbReference type="GO" id="GO:0005524">
    <property type="term" value="F:ATP binding"/>
    <property type="evidence" value="ECO:0007669"/>
    <property type="project" value="UniProtKB-KW"/>
</dbReference>
<gene>
    <name evidence="5" type="ORF">MNBD_ALPHA11-2360</name>
</gene>
<dbReference type="FunFam" id="3.40.50.300:FF:000042">
    <property type="entry name" value="Maltose/maltodextrin ABC transporter, ATP-binding protein"/>
    <property type="match status" value="1"/>
</dbReference>
<evidence type="ECO:0000259" key="4">
    <source>
        <dbReference type="PROSITE" id="PS50893"/>
    </source>
</evidence>
<dbReference type="GO" id="GO:0043190">
    <property type="term" value="C:ATP-binding cassette (ABC) transporter complex"/>
    <property type="evidence" value="ECO:0007669"/>
    <property type="project" value="InterPro"/>
</dbReference>
<dbReference type="AlphaFoldDB" id="A0A3B0UUA3"/>
<name>A0A3B0UUA3_9ZZZZ</name>
<evidence type="ECO:0000313" key="5">
    <source>
        <dbReference type="EMBL" id="VAW23326.1"/>
    </source>
</evidence>
<keyword evidence="2" id="KW-0547">Nucleotide-binding</keyword>
<protein>
    <submittedName>
        <fullName evidence="5">ABC transporter, ATP-binding protein (Cluster 1, maltose/g3p/polyamine/iron)</fullName>
    </submittedName>
</protein>
<keyword evidence="1" id="KW-0813">Transport</keyword>
<organism evidence="5">
    <name type="scientific">hydrothermal vent metagenome</name>
    <dbReference type="NCBI Taxonomy" id="652676"/>
    <lineage>
        <taxon>unclassified sequences</taxon>
        <taxon>metagenomes</taxon>
        <taxon>ecological metagenomes</taxon>
    </lineage>
</organism>
<accession>A0A3B0UUA3</accession>
<dbReference type="GO" id="GO:0022857">
    <property type="term" value="F:transmembrane transporter activity"/>
    <property type="evidence" value="ECO:0007669"/>
    <property type="project" value="InterPro"/>
</dbReference>
<dbReference type="InterPro" id="IPR008995">
    <property type="entry name" value="Mo/tungstate-bd_C_term_dom"/>
</dbReference>
<evidence type="ECO:0000256" key="1">
    <source>
        <dbReference type="ARBA" id="ARBA00022448"/>
    </source>
</evidence>